<dbReference type="EMBL" id="FNQB01000001">
    <property type="protein sequence ID" value="SDY79792.1"/>
    <property type="molecule type" value="Genomic_DNA"/>
</dbReference>
<dbReference type="AlphaFoldDB" id="A0A1H3MSW3"/>
<organism evidence="2 3">
    <name type="scientific">Asanoa ishikariensis</name>
    <dbReference type="NCBI Taxonomy" id="137265"/>
    <lineage>
        <taxon>Bacteria</taxon>
        <taxon>Bacillati</taxon>
        <taxon>Actinomycetota</taxon>
        <taxon>Actinomycetes</taxon>
        <taxon>Micromonosporales</taxon>
        <taxon>Micromonosporaceae</taxon>
        <taxon>Asanoa</taxon>
    </lineage>
</organism>
<feature type="chain" id="PRO_5011748012" evidence="1">
    <location>
        <begin position="31"/>
        <end position="776"/>
    </location>
</feature>
<evidence type="ECO:0000256" key="1">
    <source>
        <dbReference type="SAM" id="SignalP"/>
    </source>
</evidence>
<keyword evidence="1" id="KW-0732">Signal</keyword>
<gene>
    <name evidence="2" type="ORF">SAMN05421684_1601</name>
</gene>
<evidence type="ECO:0000313" key="2">
    <source>
        <dbReference type="EMBL" id="SDY79792.1"/>
    </source>
</evidence>
<accession>A0A1H3MSW3</accession>
<keyword evidence="3" id="KW-1185">Reference proteome</keyword>
<proteinExistence type="predicted"/>
<protein>
    <submittedName>
        <fullName evidence="2">Uncharacterized protein</fullName>
    </submittedName>
</protein>
<dbReference type="STRING" id="137265.SAMN05421684_1601"/>
<dbReference type="OrthoDB" id="614750at2"/>
<reference evidence="3" key="1">
    <citation type="submission" date="2016-10" db="EMBL/GenBank/DDBJ databases">
        <authorList>
            <person name="Varghese N."/>
            <person name="Submissions S."/>
        </authorList>
    </citation>
    <scope>NUCLEOTIDE SEQUENCE [LARGE SCALE GENOMIC DNA]</scope>
    <source>
        <strain evidence="3">DSM 44718</strain>
    </source>
</reference>
<dbReference type="RefSeq" id="WP_143049673.1">
    <property type="nucleotide sequence ID" value="NZ_BOND01000018.1"/>
</dbReference>
<evidence type="ECO:0000313" key="3">
    <source>
        <dbReference type="Proteomes" id="UP000199632"/>
    </source>
</evidence>
<feature type="signal peptide" evidence="1">
    <location>
        <begin position="1"/>
        <end position="30"/>
    </location>
</feature>
<dbReference type="Proteomes" id="UP000199632">
    <property type="component" value="Unassembled WGS sequence"/>
</dbReference>
<name>A0A1H3MSW3_9ACTN</name>
<sequence length="776" mass="81128">MSIKNRCWSVLAILLALLPAAVAVPSTASATPSATSAPARATFADCGVLLTFGKIVECPSVEAGETHVYAVTTTRRDDTLVVTSAYVSGEYVSGEITNSTGHRACSFSSGGTTKCQLGAAGTYTITISSRWGPGAYTLAVDSFKTPSSCTALNNAFFSFGSAGLSATLPKGSPGHCYRFNQPVGSVLQLTRPLGSVAGTIVDGAFAPICQLDNGAAQCMLGTPGPYRLFMTEYSGNEATYRLRMPRLTAPTGCTLLRLSGFGDPGANTNTVKVDGDDFTCHNVRANAAGTALFRIHNGQHLNWALYDQAAQRVCDEYEHSRGCVLPAAGDYTLLMLNTFPELVTYQVAATNLARNAGCAPATGTTWTEPTISVTQPSLVGTHCQLFRGQDGDRILLFGAPTVYNELFKWIVDGTGTRLCVDHDEQAGCLLPATGTYRVISYLGNTSTENPEAPYELQVRRLNDPVGCPTVRPGAYGAAPALAGVRCRILDVPTAGAYLVRARSAENYDSFPSIHDAEFRSVGCGLLTCPFPAAGRYTMILSATPDSIVQNDFAYATTFLPAAPPSCPTAPGNGEPMAGEFRAVGQVDCLALTAPAGAKVASVRPAGATGAGRPYVALVDSTGAFHCDSNYLDQFSCELRGAGPFFALIDNLEVGAATGGYQLGLPTVSPPPSCALLPKDTTGATATSGANRFGFCFTIPADAHAAREDLRYQRTSGGGSGSLSVFSADGIRYCSSPAPSADFTLPCTLPEGPLTVLLETAAQTATWQITRLDPPTT</sequence>